<reference evidence="2 3" key="1">
    <citation type="submission" date="2019-11" db="EMBL/GenBank/DDBJ databases">
        <title>Type strains purchased from KCTC, JCM and DSMZ.</title>
        <authorList>
            <person name="Lu H."/>
        </authorList>
    </citation>
    <scope>NUCLEOTIDE SEQUENCE [LARGE SCALE GENOMIC DNA]</scope>
    <source>
        <strain evidence="2 3">KCTC 52429</strain>
    </source>
</reference>
<proteinExistence type="predicted"/>
<dbReference type="AlphaFoldDB" id="A0A6I3T7S7"/>
<gene>
    <name evidence="2" type="ORF">GM672_27330</name>
</gene>
<feature type="transmembrane region" description="Helical" evidence="1">
    <location>
        <begin position="36"/>
        <end position="56"/>
    </location>
</feature>
<keyword evidence="1" id="KW-1133">Transmembrane helix</keyword>
<dbReference type="RefSeq" id="WP_371867111.1">
    <property type="nucleotide sequence ID" value="NZ_WNKZ01000182.1"/>
</dbReference>
<dbReference type="Proteomes" id="UP000430634">
    <property type="component" value="Unassembled WGS sequence"/>
</dbReference>
<dbReference type="EMBL" id="WNKZ01000182">
    <property type="protein sequence ID" value="MTV56432.1"/>
    <property type="molecule type" value="Genomic_DNA"/>
</dbReference>
<evidence type="ECO:0000313" key="3">
    <source>
        <dbReference type="Proteomes" id="UP000430634"/>
    </source>
</evidence>
<organism evidence="2 3">
    <name type="scientific">Pseudoduganella buxea</name>
    <dbReference type="NCBI Taxonomy" id="1949069"/>
    <lineage>
        <taxon>Bacteria</taxon>
        <taxon>Pseudomonadati</taxon>
        <taxon>Pseudomonadota</taxon>
        <taxon>Betaproteobacteria</taxon>
        <taxon>Burkholderiales</taxon>
        <taxon>Oxalobacteraceae</taxon>
        <taxon>Telluria group</taxon>
        <taxon>Pseudoduganella</taxon>
    </lineage>
</organism>
<evidence type="ECO:0000256" key="1">
    <source>
        <dbReference type="SAM" id="Phobius"/>
    </source>
</evidence>
<feature type="non-terminal residue" evidence="2">
    <location>
        <position position="88"/>
    </location>
</feature>
<sequence>MRPDNPYTTPHPSRALHKTVRPIPARPALARRIARAGATPIIAIAMAWSVLALWFHLPRLPALAAGAACALAGMAVLVVLWRGGGTCR</sequence>
<keyword evidence="1" id="KW-0812">Transmembrane</keyword>
<feature type="transmembrane region" description="Helical" evidence="1">
    <location>
        <begin position="62"/>
        <end position="81"/>
    </location>
</feature>
<keyword evidence="1" id="KW-0472">Membrane</keyword>
<protein>
    <submittedName>
        <fullName evidence="2">Uncharacterized protein</fullName>
    </submittedName>
</protein>
<accession>A0A6I3T7S7</accession>
<name>A0A6I3T7S7_9BURK</name>
<evidence type="ECO:0000313" key="2">
    <source>
        <dbReference type="EMBL" id="MTV56432.1"/>
    </source>
</evidence>
<comment type="caution">
    <text evidence="2">The sequence shown here is derived from an EMBL/GenBank/DDBJ whole genome shotgun (WGS) entry which is preliminary data.</text>
</comment>